<feature type="transmembrane region" description="Helical" evidence="8">
    <location>
        <begin position="140"/>
        <end position="161"/>
    </location>
</feature>
<protein>
    <submittedName>
        <fullName evidence="9">Uncharacterized protein</fullName>
    </submittedName>
</protein>
<evidence type="ECO:0000256" key="3">
    <source>
        <dbReference type="ARBA" id="ARBA00022448"/>
    </source>
</evidence>
<gene>
    <name evidence="9" type="ORF">EHS13_15090</name>
</gene>
<reference evidence="10" key="1">
    <citation type="submission" date="2018-11" db="EMBL/GenBank/DDBJ databases">
        <title>Complete genome sequence of Paenibacillus sp. ML311-T8.</title>
        <authorList>
            <person name="Nam Y.-D."/>
            <person name="Kang J."/>
            <person name="Chung W.-H."/>
            <person name="Park Y.S."/>
        </authorList>
    </citation>
    <scope>NUCLEOTIDE SEQUENCE [LARGE SCALE GENOMIC DNA]</scope>
    <source>
        <strain evidence="10">ML311-T8</strain>
    </source>
</reference>
<evidence type="ECO:0000256" key="5">
    <source>
        <dbReference type="ARBA" id="ARBA00022692"/>
    </source>
</evidence>
<feature type="transmembrane region" description="Helical" evidence="8">
    <location>
        <begin position="323"/>
        <end position="345"/>
    </location>
</feature>
<dbReference type="InterPro" id="IPR004761">
    <property type="entry name" value="Spore_GerAB"/>
</dbReference>
<evidence type="ECO:0000256" key="2">
    <source>
        <dbReference type="ARBA" id="ARBA00007998"/>
    </source>
</evidence>
<dbReference type="OrthoDB" id="2381278at2"/>
<dbReference type="GO" id="GO:0016020">
    <property type="term" value="C:membrane"/>
    <property type="evidence" value="ECO:0007669"/>
    <property type="project" value="UniProtKB-SubCell"/>
</dbReference>
<proteinExistence type="inferred from homology"/>
<evidence type="ECO:0000256" key="7">
    <source>
        <dbReference type="ARBA" id="ARBA00023136"/>
    </source>
</evidence>
<evidence type="ECO:0000256" key="4">
    <source>
        <dbReference type="ARBA" id="ARBA00022544"/>
    </source>
</evidence>
<feature type="transmembrane region" description="Helical" evidence="8">
    <location>
        <begin position="181"/>
        <end position="202"/>
    </location>
</feature>
<feature type="transmembrane region" description="Helical" evidence="8">
    <location>
        <begin position="7"/>
        <end position="23"/>
    </location>
</feature>
<evidence type="ECO:0000256" key="8">
    <source>
        <dbReference type="SAM" id="Phobius"/>
    </source>
</evidence>
<feature type="transmembrane region" description="Helical" evidence="8">
    <location>
        <begin position="102"/>
        <end position="128"/>
    </location>
</feature>
<keyword evidence="3" id="KW-0813">Transport</keyword>
<dbReference type="Proteomes" id="UP000426246">
    <property type="component" value="Chromosome"/>
</dbReference>
<keyword evidence="6 8" id="KW-1133">Transmembrane helix</keyword>
<comment type="similarity">
    <text evidence="2">Belongs to the amino acid-polyamine-organocation (APC) superfamily. Spore germination protein (SGP) (TC 2.A.3.9) family.</text>
</comment>
<feature type="transmembrane region" description="Helical" evidence="8">
    <location>
        <begin position="75"/>
        <end position="96"/>
    </location>
</feature>
<dbReference type="Pfam" id="PF03845">
    <property type="entry name" value="Spore_permease"/>
    <property type="match status" value="1"/>
</dbReference>
<comment type="subcellular location">
    <subcellularLocation>
        <location evidence="1">Membrane</location>
        <topology evidence="1">Multi-pass membrane protein</topology>
    </subcellularLocation>
</comment>
<dbReference type="KEGG" id="ppsc:EHS13_15090"/>
<dbReference type="GO" id="GO:0009847">
    <property type="term" value="P:spore germination"/>
    <property type="evidence" value="ECO:0007669"/>
    <property type="project" value="InterPro"/>
</dbReference>
<feature type="transmembrane region" description="Helical" evidence="8">
    <location>
        <begin position="296"/>
        <end position="317"/>
    </location>
</feature>
<evidence type="ECO:0000256" key="6">
    <source>
        <dbReference type="ARBA" id="ARBA00022989"/>
    </source>
</evidence>
<keyword evidence="7 8" id="KW-0472">Membrane</keyword>
<sequence>MDRTWQVTLIYFITHVGLIFFIYPGDIINSTEDGHWIPILLGFTVHIIAISIYMKGLGYIGTKDVVSLYLGIGKGMPFLFLLPIGVYFLMTCIVIVRTLGEIMTIVFLSSTPLWAIMFLFLVISTYIAIKGIQSIFRTGVLIGFLNVPIILFFFSTSFQNVDWRYIFPLISNSSFLSDPDYLKSFFVFSGGFLILGFVQPYATFRKRHILIAALALLPFLIFSVYVPLLTFGQATASTFNFPFIITLDTISISWVMFDRITIFLLLSLISFLMLFLAIALWSTMRVVTQSFPVMKPLYLLLLIPIFVFIVCMMIPNWKDIEELFWWNMYLRFYILVAIPLSTYFFGKHLKGRSKYEAID</sequence>
<accession>A0A6B8RKM1</accession>
<name>A0A6B8RKM1_9BACL</name>
<organism evidence="9 10">
    <name type="scientific">Paenibacillus psychroresistens</name>
    <dbReference type="NCBI Taxonomy" id="1778678"/>
    <lineage>
        <taxon>Bacteria</taxon>
        <taxon>Bacillati</taxon>
        <taxon>Bacillota</taxon>
        <taxon>Bacilli</taxon>
        <taxon>Bacillales</taxon>
        <taxon>Paenibacillaceae</taxon>
        <taxon>Paenibacillus</taxon>
    </lineage>
</organism>
<dbReference type="PANTHER" id="PTHR34975:SF2">
    <property type="entry name" value="SPORE GERMINATION PROTEIN A2"/>
    <property type="match status" value="1"/>
</dbReference>
<keyword evidence="4" id="KW-0309">Germination</keyword>
<dbReference type="EMBL" id="CP034235">
    <property type="protein sequence ID" value="QGQ96103.1"/>
    <property type="molecule type" value="Genomic_DNA"/>
</dbReference>
<feature type="transmembrane region" description="Helical" evidence="8">
    <location>
        <begin position="260"/>
        <end position="284"/>
    </location>
</feature>
<keyword evidence="5 8" id="KW-0812">Transmembrane</keyword>
<keyword evidence="10" id="KW-1185">Reference proteome</keyword>
<feature type="transmembrane region" description="Helical" evidence="8">
    <location>
        <begin position="35"/>
        <end position="54"/>
    </location>
</feature>
<dbReference type="RefSeq" id="WP_155701141.1">
    <property type="nucleotide sequence ID" value="NZ_CP034235.1"/>
</dbReference>
<dbReference type="AlphaFoldDB" id="A0A6B8RKM1"/>
<evidence type="ECO:0000256" key="1">
    <source>
        <dbReference type="ARBA" id="ARBA00004141"/>
    </source>
</evidence>
<evidence type="ECO:0000313" key="10">
    <source>
        <dbReference type="Proteomes" id="UP000426246"/>
    </source>
</evidence>
<dbReference type="PANTHER" id="PTHR34975">
    <property type="entry name" value="SPORE GERMINATION PROTEIN A2"/>
    <property type="match status" value="1"/>
</dbReference>
<feature type="transmembrane region" description="Helical" evidence="8">
    <location>
        <begin position="209"/>
        <end position="228"/>
    </location>
</feature>
<evidence type="ECO:0000313" key="9">
    <source>
        <dbReference type="EMBL" id="QGQ96103.1"/>
    </source>
</evidence>